<dbReference type="GO" id="GO:0003924">
    <property type="term" value="F:GTPase activity"/>
    <property type="evidence" value="ECO:0007669"/>
    <property type="project" value="UniProtKB-UniRule"/>
</dbReference>
<keyword evidence="8 10" id="KW-0694">RNA-binding</keyword>
<evidence type="ECO:0000256" key="5">
    <source>
        <dbReference type="ARBA" id="ARBA00022741"/>
    </source>
</evidence>
<evidence type="ECO:0000256" key="7">
    <source>
        <dbReference type="ARBA" id="ARBA00022833"/>
    </source>
</evidence>
<evidence type="ECO:0000313" key="14">
    <source>
        <dbReference type="Proteomes" id="UP000178650"/>
    </source>
</evidence>
<dbReference type="GO" id="GO:0019843">
    <property type="term" value="F:rRNA binding"/>
    <property type="evidence" value="ECO:0007669"/>
    <property type="project" value="UniProtKB-KW"/>
</dbReference>
<evidence type="ECO:0000313" key="13">
    <source>
        <dbReference type="EMBL" id="OGZ78721.1"/>
    </source>
</evidence>
<protein>
    <recommendedName>
        <fullName evidence="10">Small ribosomal subunit biogenesis GTPase RsgA</fullName>
        <ecNumber evidence="10">3.6.1.-</ecNumber>
    </recommendedName>
</protein>
<feature type="binding site" evidence="10">
    <location>
        <position position="271"/>
    </location>
    <ligand>
        <name>Zn(2+)</name>
        <dbReference type="ChEBI" id="CHEBI:29105"/>
    </ligand>
</feature>
<comment type="subcellular location">
    <subcellularLocation>
        <location evidence="10">Cytoplasm</location>
    </subcellularLocation>
</comment>
<dbReference type="InterPro" id="IPR027417">
    <property type="entry name" value="P-loop_NTPase"/>
</dbReference>
<keyword evidence="5 10" id="KW-0547">Nucleotide-binding</keyword>
<feature type="binding site" evidence="10">
    <location>
        <position position="279"/>
    </location>
    <ligand>
        <name>Zn(2+)</name>
        <dbReference type="ChEBI" id="CHEBI:29105"/>
    </ligand>
</feature>
<keyword evidence="2 10" id="KW-0690">Ribosome biogenesis</keyword>
<evidence type="ECO:0000256" key="4">
    <source>
        <dbReference type="ARBA" id="ARBA00022730"/>
    </source>
</evidence>
<dbReference type="PROSITE" id="PS51721">
    <property type="entry name" value="G_CP"/>
    <property type="match status" value="1"/>
</dbReference>
<comment type="subunit">
    <text evidence="10">Monomer. Associates with 30S ribosomal subunit, binds 16S rRNA.</text>
</comment>
<dbReference type="GO" id="GO:0042274">
    <property type="term" value="P:ribosomal small subunit biogenesis"/>
    <property type="evidence" value="ECO:0007669"/>
    <property type="project" value="UniProtKB-UniRule"/>
</dbReference>
<evidence type="ECO:0000256" key="1">
    <source>
        <dbReference type="ARBA" id="ARBA00022490"/>
    </source>
</evidence>
<dbReference type="GO" id="GO:0005525">
    <property type="term" value="F:GTP binding"/>
    <property type="evidence" value="ECO:0007669"/>
    <property type="project" value="UniProtKB-UniRule"/>
</dbReference>
<dbReference type="EMBL" id="MHPJ01000015">
    <property type="protein sequence ID" value="OGZ78721.1"/>
    <property type="molecule type" value="Genomic_DNA"/>
</dbReference>
<accession>A0A1G2IWE4</accession>
<dbReference type="PROSITE" id="PS50936">
    <property type="entry name" value="ENGC_GTPASE"/>
    <property type="match status" value="1"/>
</dbReference>
<feature type="domain" description="CP-type G" evidence="12">
    <location>
        <begin position="84"/>
        <end position="243"/>
    </location>
</feature>
<reference evidence="13 14" key="1">
    <citation type="journal article" date="2016" name="Nat. Commun.">
        <title>Thousands of microbial genomes shed light on interconnected biogeochemical processes in an aquifer system.</title>
        <authorList>
            <person name="Anantharaman K."/>
            <person name="Brown C.T."/>
            <person name="Hug L.A."/>
            <person name="Sharon I."/>
            <person name="Castelle C.J."/>
            <person name="Probst A.J."/>
            <person name="Thomas B.C."/>
            <person name="Singh A."/>
            <person name="Wilkins M.J."/>
            <person name="Karaoz U."/>
            <person name="Brodie E.L."/>
            <person name="Williams K.H."/>
            <person name="Hubbard S.S."/>
            <person name="Banfield J.F."/>
        </authorList>
    </citation>
    <scope>NUCLEOTIDE SEQUENCE [LARGE SCALE GENOMIC DNA]</scope>
</reference>
<dbReference type="EC" id="3.6.1.-" evidence="10"/>
<evidence type="ECO:0000259" key="11">
    <source>
        <dbReference type="PROSITE" id="PS50936"/>
    </source>
</evidence>
<evidence type="ECO:0000256" key="10">
    <source>
        <dbReference type="HAMAP-Rule" id="MF_01820"/>
    </source>
</evidence>
<evidence type="ECO:0000256" key="9">
    <source>
        <dbReference type="ARBA" id="ARBA00023134"/>
    </source>
</evidence>
<dbReference type="STRING" id="1802223.A2358_02880"/>
<comment type="caution">
    <text evidence="13">The sequence shown here is derived from an EMBL/GenBank/DDBJ whole genome shotgun (WGS) entry which is preliminary data.</text>
</comment>
<evidence type="ECO:0000256" key="6">
    <source>
        <dbReference type="ARBA" id="ARBA00022801"/>
    </source>
</evidence>
<dbReference type="NCBIfam" id="TIGR00157">
    <property type="entry name" value="ribosome small subunit-dependent GTPase A"/>
    <property type="match status" value="1"/>
</dbReference>
<comment type="function">
    <text evidence="10">One of several proteins that assist in the late maturation steps of the functional core of the 30S ribosomal subunit. Helps release RbfA from mature subunits. May play a role in the assembly of ribosomal proteins into the subunit. Circularly permuted GTPase that catalyzes slow GTP hydrolysis, GTPase activity is stimulated by the 30S ribosomal subunit.</text>
</comment>
<evidence type="ECO:0000256" key="3">
    <source>
        <dbReference type="ARBA" id="ARBA00022723"/>
    </source>
</evidence>
<proteinExistence type="inferred from homology"/>
<dbReference type="GO" id="GO:0046872">
    <property type="term" value="F:metal ion binding"/>
    <property type="evidence" value="ECO:0007669"/>
    <property type="project" value="UniProtKB-KW"/>
</dbReference>
<feature type="binding site" evidence="10">
    <location>
        <begin position="131"/>
        <end position="134"/>
    </location>
    <ligand>
        <name>GTP</name>
        <dbReference type="ChEBI" id="CHEBI:37565"/>
    </ligand>
</feature>
<evidence type="ECO:0000256" key="8">
    <source>
        <dbReference type="ARBA" id="ARBA00022884"/>
    </source>
</evidence>
<feature type="binding site" evidence="10">
    <location>
        <begin position="185"/>
        <end position="193"/>
    </location>
    <ligand>
        <name>GTP</name>
        <dbReference type="ChEBI" id="CHEBI:37565"/>
    </ligand>
</feature>
<keyword evidence="1 10" id="KW-0963">Cytoplasm</keyword>
<dbReference type="Gene3D" id="1.10.40.50">
    <property type="entry name" value="Probable gtpase engc, domain 3"/>
    <property type="match status" value="1"/>
</dbReference>
<comment type="similarity">
    <text evidence="10">Belongs to the TRAFAC class YlqF/YawG GTPase family. RsgA subfamily.</text>
</comment>
<keyword evidence="4 10" id="KW-0699">rRNA-binding</keyword>
<dbReference type="InterPro" id="IPR012340">
    <property type="entry name" value="NA-bd_OB-fold"/>
</dbReference>
<dbReference type="SUPFAM" id="SSF52540">
    <property type="entry name" value="P-loop containing nucleoside triphosphate hydrolases"/>
    <property type="match status" value="1"/>
</dbReference>
<keyword evidence="7 10" id="KW-0862">Zinc</keyword>
<dbReference type="Proteomes" id="UP000178650">
    <property type="component" value="Unassembled WGS sequence"/>
</dbReference>
<evidence type="ECO:0000259" key="12">
    <source>
        <dbReference type="PROSITE" id="PS51721"/>
    </source>
</evidence>
<dbReference type="Gene3D" id="3.40.50.300">
    <property type="entry name" value="P-loop containing nucleotide triphosphate hydrolases"/>
    <property type="match status" value="1"/>
</dbReference>
<dbReference type="SUPFAM" id="SSF50249">
    <property type="entry name" value="Nucleic acid-binding proteins"/>
    <property type="match status" value="1"/>
</dbReference>
<dbReference type="GO" id="GO:0005737">
    <property type="term" value="C:cytoplasm"/>
    <property type="evidence" value="ECO:0007669"/>
    <property type="project" value="UniProtKB-SubCell"/>
</dbReference>
<dbReference type="InterPro" id="IPR030378">
    <property type="entry name" value="G_CP_dom"/>
</dbReference>
<dbReference type="PANTHER" id="PTHR32120:SF10">
    <property type="entry name" value="SMALL RIBOSOMAL SUBUNIT BIOGENESIS GTPASE RSGA"/>
    <property type="match status" value="1"/>
</dbReference>
<dbReference type="AlphaFoldDB" id="A0A1G2IWE4"/>
<dbReference type="HAMAP" id="MF_01820">
    <property type="entry name" value="GTPase_RsgA"/>
    <property type="match status" value="1"/>
</dbReference>
<gene>
    <name evidence="10" type="primary">rsgA</name>
    <name evidence="13" type="ORF">A2358_02880</name>
</gene>
<evidence type="ECO:0000256" key="2">
    <source>
        <dbReference type="ARBA" id="ARBA00022517"/>
    </source>
</evidence>
<feature type="domain" description="EngC GTPase" evidence="11">
    <location>
        <begin position="92"/>
        <end position="241"/>
    </location>
</feature>
<dbReference type="PANTHER" id="PTHR32120">
    <property type="entry name" value="SMALL RIBOSOMAL SUBUNIT BIOGENESIS GTPASE RSGA"/>
    <property type="match status" value="1"/>
</dbReference>
<organism evidence="13 14">
    <name type="scientific">Candidatus Staskawiczbacteria bacterium RIFOXYB1_FULL_37_44</name>
    <dbReference type="NCBI Taxonomy" id="1802223"/>
    <lineage>
        <taxon>Bacteria</taxon>
        <taxon>Candidatus Staskawicziibacteriota</taxon>
    </lineage>
</organism>
<name>A0A1G2IWE4_9BACT</name>
<feature type="binding site" evidence="10">
    <location>
        <position position="266"/>
    </location>
    <ligand>
        <name>Zn(2+)</name>
        <dbReference type="ChEBI" id="CHEBI:29105"/>
    </ligand>
</feature>
<keyword evidence="6 10" id="KW-0378">Hydrolase</keyword>
<dbReference type="InterPro" id="IPR004881">
    <property type="entry name" value="Ribosome_biogen_GTPase_RsgA"/>
</dbReference>
<dbReference type="Pfam" id="PF03193">
    <property type="entry name" value="RsgA_GTPase"/>
    <property type="match status" value="1"/>
</dbReference>
<keyword evidence="9 10" id="KW-0342">GTP-binding</keyword>
<dbReference type="InterPro" id="IPR010914">
    <property type="entry name" value="RsgA_GTPase_dom"/>
</dbReference>
<dbReference type="CDD" id="cd01854">
    <property type="entry name" value="YjeQ_EngC"/>
    <property type="match status" value="1"/>
</dbReference>
<keyword evidence="3 10" id="KW-0479">Metal-binding</keyword>
<comment type="cofactor">
    <cofactor evidence="10">
        <name>Zn(2+)</name>
        <dbReference type="ChEBI" id="CHEBI:29105"/>
    </cofactor>
    <text evidence="10">Binds 1 zinc ion per subunit.</text>
</comment>
<feature type="binding site" evidence="10">
    <location>
        <position position="273"/>
    </location>
    <ligand>
        <name>Zn(2+)</name>
        <dbReference type="ChEBI" id="CHEBI:29105"/>
    </ligand>
</feature>
<sequence length="338" mass="38526">MKNKARVTTEYKGAYKVKNEHGEFLAKVTGKRIFDALSREDYPAVGDWVIIEELPEQQAVIKKILPRKTVIKRMHKDRSRIGGKNETQIIATNIDVAFVVESVDRDFNLNRFERYFAIAKDGGVKPTIILNKIDLISKEELDIKLAQVKNRFNDVDFIPTSIITDEGLSELKMYMKKGKTYCFLGSSGVGKSSLINKLLGENIIKTENISISTGKGKHTTTSREMYFLENGAIVVDNPGMREVGMTDTGLGIDNLFDEIMILAKNCKYVDCIHIHEPGCKVLSAVKSGELDKDKYLNYVSLKREVEHYEMTKLEKREKDKQFGKFVKNAKKELKKYKH</sequence>